<dbReference type="Gene3D" id="3.40.50.1820">
    <property type="entry name" value="alpha/beta hydrolase"/>
    <property type="match status" value="1"/>
</dbReference>
<gene>
    <name evidence="5" type="ORF">GCM10023320_66100</name>
</gene>
<sequence>MALDEATTALMAQLAESGGKPIHEMTPAEARDLTAALAEMYGTGPEVHRATDTSAPAPDGHAIPLRVLVPDERPRGVVVYYHGGGWVIGALPEFETLARTLAVRTGCAVVLVDYRMAPENRYPAAADDSWTALRWVDAHLEEIAGARVPLVVAGDSAGGNLATIMALKAREAGGPAIAMQVLVYPVTDCDLDNATYVDPANQLLLSRDSMIWFWNHYAPEPASRQNLDACPAKATDLSGLPPAVVLTAEHDVLRQEGEAYADALRAAGVEVRSRRFEGQMHGFFTMVNVLPGSAAGIDYVAEAVDRLLTVQPA</sequence>
<feature type="active site" evidence="3">
    <location>
        <position position="156"/>
    </location>
</feature>
<dbReference type="InterPro" id="IPR050300">
    <property type="entry name" value="GDXG_lipolytic_enzyme"/>
</dbReference>
<evidence type="ECO:0000256" key="1">
    <source>
        <dbReference type="ARBA" id="ARBA00010515"/>
    </source>
</evidence>
<dbReference type="InterPro" id="IPR029058">
    <property type="entry name" value="AB_hydrolase_fold"/>
</dbReference>
<comment type="caution">
    <text evidence="5">The sequence shown here is derived from an EMBL/GenBank/DDBJ whole genome shotgun (WGS) entry which is preliminary data.</text>
</comment>
<organism evidence="5 6">
    <name type="scientific">Pseudonocardia adelaidensis</name>
    <dbReference type="NCBI Taxonomy" id="648754"/>
    <lineage>
        <taxon>Bacteria</taxon>
        <taxon>Bacillati</taxon>
        <taxon>Actinomycetota</taxon>
        <taxon>Actinomycetes</taxon>
        <taxon>Pseudonocardiales</taxon>
        <taxon>Pseudonocardiaceae</taxon>
        <taxon>Pseudonocardia</taxon>
    </lineage>
</organism>
<accession>A0ABP9P057</accession>
<evidence type="ECO:0000256" key="3">
    <source>
        <dbReference type="PROSITE-ProRule" id="PRU10038"/>
    </source>
</evidence>
<keyword evidence="2 5" id="KW-0378">Hydrolase</keyword>
<comment type="similarity">
    <text evidence="1">Belongs to the 'GDXG' lipolytic enzyme family.</text>
</comment>
<protein>
    <submittedName>
        <fullName evidence="5">Alpha/beta hydrolase</fullName>
    </submittedName>
</protein>
<name>A0ABP9P057_9PSEU</name>
<dbReference type="SUPFAM" id="SSF53474">
    <property type="entry name" value="alpha/beta-Hydrolases"/>
    <property type="match status" value="1"/>
</dbReference>
<proteinExistence type="inferred from homology"/>
<reference evidence="6" key="1">
    <citation type="journal article" date="2019" name="Int. J. Syst. Evol. Microbiol.">
        <title>The Global Catalogue of Microorganisms (GCM) 10K type strain sequencing project: providing services to taxonomists for standard genome sequencing and annotation.</title>
        <authorList>
            <consortium name="The Broad Institute Genomics Platform"/>
            <consortium name="The Broad Institute Genome Sequencing Center for Infectious Disease"/>
            <person name="Wu L."/>
            <person name="Ma J."/>
        </authorList>
    </citation>
    <scope>NUCLEOTIDE SEQUENCE [LARGE SCALE GENOMIC DNA]</scope>
    <source>
        <strain evidence="6">JCM 18302</strain>
    </source>
</reference>
<dbReference type="InterPro" id="IPR033140">
    <property type="entry name" value="Lipase_GDXG_put_SER_AS"/>
</dbReference>
<dbReference type="PROSITE" id="PS01174">
    <property type="entry name" value="LIPASE_GDXG_SER"/>
    <property type="match status" value="1"/>
</dbReference>
<dbReference type="Proteomes" id="UP001500804">
    <property type="component" value="Unassembled WGS sequence"/>
</dbReference>
<evidence type="ECO:0000259" key="4">
    <source>
        <dbReference type="Pfam" id="PF07859"/>
    </source>
</evidence>
<dbReference type="InterPro" id="IPR013094">
    <property type="entry name" value="AB_hydrolase_3"/>
</dbReference>
<evidence type="ECO:0000313" key="5">
    <source>
        <dbReference type="EMBL" id="GAA5135892.1"/>
    </source>
</evidence>
<dbReference type="Pfam" id="PF07859">
    <property type="entry name" value="Abhydrolase_3"/>
    <property type="match status" value="1"/>
</dbReference>
<dbReference type="EMBL" id="BAABJO010000033">
    <property type="protein sequence ID" value="GAA5135892.1"/>
    <property type="molecule type" value="Genomic_DNA"/>
</dbReference>
<feature type="domain" description="Alpha/beta hydrolase fold-3" evidence="4">
    <location>
        <begin position="78"/>
        <end position="284"/>
    </location>
</feature>
<dbReference type="PANTHER" id="PTHR48081:SF8">
    <property type="entry name" value="ALPHA_BETA HYDROLASE FOLD-3 DOMAIN-CONTAINING PROTEIN-RELATED"/>
    <property type="match status" value="1"/>
</dbReference>
<dbReference type="PANTHER" id="PTHR48081">
    <property type="entry name" value="AB HYDROLASE SUPERFAMILY PROTEIN C4A8.06C"/>
    <property type="match status" value="1"/>
</dbReference>
<evidence type="ECO:0000313" key="6">
    <source>
        <dbReference type="Proteomes" id="UP001500804"/>
    </source>
</evidence>
<evidence type="ECO:0000256" key="2">
    <source>
        <dbReference type="ARBA" id="ARBA00022801"/>
    </source>
</evidence>
<keyword evidence="6" id="KW-1185">Reference proteome</keyword>
<dbReference type="GO" id="GO:0016787">
    <property type="term" value="F:hydrolase activity"/>
    <property type="evidence" value="ECO:0007669"/>
    <property type="project" value="UniProtKB-KW"/>
</dbReference>